<dbReference type="AlphaFoldDB" id="A0A845GHY1"/>
<comment type="subcellular location">
    <subcellularLocation>
        <location evidence="1">Membrane</location>
    </subcellularLocation>
</comment>
<dbReference type="InterPro" id="IPR004634">
    <property type="entry name" value="Pept_S49_pIV"/>
</dbReference>
<proteinExistence type="inferred from homology"/>
<feature type="domain" description="Peptidase S49" evidence="9">
    <location>
        <begin position="136"/>
        <end position="290"/>
    </location>
</feature>
<dbReference type="Gene3D" id="3.90.226.10">
    <property type="entry name" value="2-enoyl-CoA Hydratase, Chain A, domain 1"/>
    <property type="match status" value="3"/>
</dbReference>
<dbReference type="Proteomes" id="UP000447355">
    <property type="component" value="Unassembled WGS sequence"/>
</dbReference>
<dbReference type="PIRSF" id="PIRSF001217">
    <property type="entry name" value="Protease_4_SppA"/>
    <property type="match status" value="1"/>
</dbReference>
<feature type="active site" description="Proton donor/acceptor" evidence="7">
    <location>
        <position position="204"/>
    </location>
</feature>
<comment type="caution">
    <text evidence="10">The sequence shown here is derived from an EMBL/GenBank/DDBJ whole genome shotgun (WGS) entry which is preliminary data.</text>
</comment>
<keyword evidence="4" id="KW-0378">Hydrolase</keyword>
<dbReference type="SUPFAM" id="SSF52096">
    <property type="entry name" value="ClpP/crotonase"/>
    <property type="match status" value="2"/>
</dbReference>
<dbReference type="RefSeq" id="WP_161082183.1">
    <property type="nucleotide sequence ID" value="NZ_WWCX01000002.1"/>
</dbReference>
<evidence type="ECO:0000256" key="6">
    <source>
        <dbReference type="ARBA" id="ARBA00023136"/>
    </source>
</evidence>
<sequence>MSRSPFSYLRSGFAFFWRALDTGRRTVLNVLFLFVLVVLGYAIFFGGAKPLAPKTTLVLNLRGQLVEQSSGNARDALLTSVRGGENHKMMQLRDVLSVLETAAKDPEITGAVLLTDEMEGGGQAMLREVAAGIDRFKASGKPVVAWGSSYDQRQYLLAAHASEVYLHPMGMVLLEGFGRYRNYYRDALDKLGVTVNLLRVGTYKSFGEPYIANGPSPAAVEAEAYLNNALWASYTGDVEKARKLPEGQVMKTINDLPAQVAAVNGDLAKVSLSAKWVDGLKTKDEVREMMVKRGALDAEGKSFRQISFDDYLARVHTKLTGDAIGVIVAQGEISDGSTGPGAIGGDSTSKLIRAAREDDHIKAVVLRVDSPGGSAFASELIRRELELTRAAGKPVVVSMGNVAASGGYWISMASDEVIAEPTTITGSIGVFAILPTADKVIDKLGIHTAGQPTTWLGDAGNPLRPLDPRFGQVIQGSINHVYAEFTGRAAKARKTTPEKIDAVAQGRVWTGAEAKERGLVDTLGGYGDALKSAAKRAKLADYRVVYIERETSKFDRLIEMVGGSAAHAVAQSVAQSVAQAVGAELKLGVAASTGLPPNAATGIVNDLGWLSEITTAHKPFTAITHCLCESP</sequence>
<dbReference type="GO" id="GO:0016020">
    <property type="term" value="C:membrane"/>
    <property type="evidence" value="ECO:0007669"/>
    <property type="project" value="UniProtKB-SubCell"/>
</dbReference>
<dbReference type="CDD" id="cd07023">
    <property type="entry name" value="S49_Sppa_N_C"/>
    <property type="match status" value="1"/>
</dbReference>
<keyword evidence="8" id="KW-0812">Transmembrane</keyword>
<evidence type="ECO:0000256" key="1">
    <source>
        <dbReference type="ARBA" id="ARBA00004370"/>
    </source>
</evidence>
<dbReference type="InterPro" id="IPR047272">
    <property type="entry name" value="S49_SppA_C"/>
</dbReference>
<evidence type="ECO:0000256" key="4">
    <source>
        <dbReference type="ARBA" id="ARBA00022801"/>
    </source>
</evidence>
<dbReference type="InterPro" id="IPR029045">
    <property type="entry name" value="ClpP/crotonase-like_dom_sf"/>
</dbReference>
<keyword evidence="3" id="KW-0645">Protease</keyword>
<reference evidence="10" key="1">
    <citation type="submission" date="2019-12" db="EMBL/GenBank/DDBJ databases">
        <title>Novel species isolated from a subtropical stream in China.</title>
        <authorList>
            <person name="Lu H."/>
        </authorList>
    </citation>
    <scope>NUCLEOTIDE SEQUENCE [LARGE SCALE GENOMIC DNA]</scope>
    <source>
        <strain evidence="10">FT81W</strain>
    </source>
</reference>
<dbReference type="InterPro" id="IPR004635">
    <property type="entry name" value="Pept_S49_SppA"/>
</dbReference>
<evidence type="ECO:0000259" key="9">
    <source>
        <dbReference type="Pfam" id="PF01343"/>
    </source>
</evidence>
<evidence type="ECO:0000256" key="3">
    <source>
        <dbReference type="ARBA" id="ARBA00022670"/>
    </source>
</evidence>
<dbReference type="InterPro" id="IPR002142">
    <property type="entry name" value="Peptidase_S49"/>
</dbReference>
<dbReference type="Pfam" id="PF01343">
    <property type="entry name" value="Peptidase_S49"/>
    <property type="match status" value="2"/>
</dbReference>
<keyword evidence="5" id="KW-0720">Serine protease</keyword>
<name>A0A845GHY1_9BURK</name>
<evidence type="ECO:0000256" key="8">
    <source>
        <dbReference type="SAM" id="Phobius"/>
    </source>
</evidence>
<dbReference type="EMBL" id="WWCX01000002">
    <property type="protein sequence ID" value="MYM92916.1"/>
    <property type="molecule type" value="Genomic_DNA"/>
</dbReference>
<dbReference type="Gene3D" id="6.20.330.10">
    <property type="match status" value="1"/>
</dbReference>
<dbReference type="NCBIfam" id="TIGR00705">
    <property type="entry name" value="SppA_67K"/>
    <property type="match status" value="1"/>
</dbReference>
<accession>A0A845GHY1</accession>
<organism evidence="10 11">
    <name type="scientific">Duganella vulcania</name>
    <dbReference type="NCBI Taxonomy" id="2692166"/>
    <lineage>
        <taxon>Bacteria</taxon>
        <taxon>Pseudomonadati</taxon>
        <taxon>Pseudomonadota</taxon>
        <taxon>Betaproteobacteria</taxon>
        <taxon>Burkholderiales</taxon>
        <taxon>Oxalobacteraceae</taxon>
        <taxon>Telluria group</taxon>
        <taxon>Duganella</taxon>
    </lineage>
</organism>
<comment type="similarity">
    <text evidence="2">Belongs to the peptidase S49 family.</text>
</comment>
<dbReference type="PANTHER" id="PTHR33209:SF1">
    <property type="entry name" value="PEPTIDASE S49 DOMAIN-CONTAINING PROTEIN"/>
    <property type="match status" value="1"/>
</dbReference>
<gene>
    <name evidence="10" type="primary">sppA</name>
    <name evidence="10" type="ORF">GTP90_03450</name>
</gene>
<dbReference type="GO" id="GO:0008236">
    <property type="term" value="F:serine-type peptidase activity"/>
    <property type="evidence" value="ECO:0007669"/>
    <property type="project" value="UniProtKB-KW"/>
</dbReference>
<dbReference type="CDD" id="cd07018">
    <property type="entry name" value="S49_SppA_67K_type"/>
    <property type="match status" value="1"/>
</dbReference>
<dbReference type="GO" id="GO:0006465">
    <property type="term" value="P:signal peptide processing"/>
    <property type="evidence" value="ECO:0007669"/>
    <property type="project" value="InterPro"/>
</dbReference>
<protein>
    <submittedName>
        <fullName evidence="10">Signal peptide peptidase SppA</fullName>
    </submittedName>
</protein>
<keyword evidence="8" id="KW-1133">Transmembrane helix</keyword>
<dbReference type="PANTHER" id="PTHR33209">
    <property type="entry name" value="PROTEASE 4"/>
    <property type="match status" value="1"/>
</dbReference>
<feature type="active site" description="Nucleophile" evidence="7">
    <location>
        <position position="405"/>
    </location>
</feature>
<dbReference type="InterPro" id="IPR047217">
    <property type="entry name" value="S49_SppA_67K_type_N"/>
</dbReference>
<keyword evidence="6 8" id="KW-0472">Membrane</keyword>
<evidence type="ECO:0000313" key="10">
    <source>
        <dbReference type="EMBL" id="MYM92916.1"/>
    </source>
</evidence>
<evidence type="ECO:0000313" key="11">
    <source>
        <dbReference type="Proteomes" id="UP000447355"/>
    </source>
</evidence>
<dbReference type="NCBIfam" id="TIGR00706">
    <property type="entry name" value="SppA_dom"/>
    <property type="match status" value="1"/>
</dbReference>
<feature type="transmembrane region" description="Helical" evidence="8">
    <location>
        <begin position="27"/>
        <end position="48"/>
    </location>
</feature>
<evidence type="ECO:0000256" key="2">
    <source>
        <dbReference type="ARBA" id="ARBA00008683"/>
    </source>
</evidence>
<evidence type="ECO:0000256" key="7">
    <source>
        <dbReference type="PIRSR" id="PIRSR001217-1"/>
    </source>
</evidence>
<evidence type="ECO:0000256" key="5">
    <source>
        <dbReference type="ARBA" id="ARBA00022825"/>
    </source>
</evidence>
<feature type="domain" description="Peptidase S49" evidence="9">
    <location>
        <begin position="389"/>
        <end position="539"/>
    </location>
</feature>